<dbReference type="GO" id="GO:0043328">
    <property type="term" value="P:protein transport to vacuole involved in ubiquitin-dependent protein catabolic process via the multivesicular body sorting pathway"/>
    <property type="evidence" value="ECO:0007669"/>
    <property type="project" value="TreeGrafter"/>
</dbReference>
<comment type="subcellular location">
    <subcellularLocation>
        <location evidence="2">Endosome membrane</location>
        <topology evidence="2">Peripheral membrane protein</topology>
        <orientation evidence="2">Cytoplasmic side</orientation>
    </subcellularLocation>
</comment>
<dbReference type="RefSeq" id="XP_007322521.1">
    <property type="nucleotide sequence ID" value="XM_007322459.1"/>
</dbReference>
<dbReference type="GO" id="GO:0010008">
    <property type="term" value="C:endosome membrane"/>
    <property type="evidence" value="ECO:0007669"/>
    <property type="project" value="UniProtKB-SubCell"/>
</dbReference>
<feature type="compositionally biased region" description="Low complexity" evidence="12">
    <location>
        <begin position="201"/>
        <end position="217"/>
    </location>
</feature>
<dbReference type="PROSITE" id="PS50330">
    <property type="entry name" value="UIM"/>
    <property type="match status" value="1"/>
</dbReference>
<dbReference type="InterPro" id="IPR050670">
    <property type="entry name" value="STAM"/>
</dbReference>
<gene>
    <name evidence="15" type="ORF">SERLADRAFT_417769</name>
</gene>
<evidence type="ECO:0000313" key="15">
    <source>
        <dbReference type="EMBL" id="EGO20555.1"/>
    </source>
</evidence>
<dbReference type="HOGENOM" id="CLU_010104_1_0_1"/>
<dbReference type="Gene3D" id="2.30.30.40">
    <property type="entry name" value="SH3 Domains"/>
    <property type="match status" value="1"/>
</dbReference>
<dbReference type="Gene3D" id="1.20.5.1940">
    <property type="match status" value="1"/>
</dbReference>
<protein>
    <recommendedName>
        <fullName evidence="4">Class E vacuolar protein-sorting machinery protein HSE1</fullName>
    </recommendedName>
    <alternativeName>
        <fullName evidence="5">Class E vacuolar protein-sorting machinery protein hse1</fullName>
    </alternativeName>
</protein>
<evidence type="ECO:0000256" key="4">
    <source>
        <dbReference type="ARBA" id="ARBA00017923"/>
    </source>
</evidence>
<keyword evidence="9" id="KW-0653">Protein transport</keyword>
<feature type="domain" description="SH3" evidence="13">
    <location>
        <begin position="271"/>
        <end position="330"/>
    </location>
</feature>
<dbReference type="InterPro" id="IPR001452">
    <property type="entry name" value="SH3_domain"/>
</dbReference>
<feature type="compositionally biased region" description="Basic and acidic residues" evidence="12">
    <location>
        <begin position="159"/>
        <end position="182"/>
    </location>
</feature>
<accession>F8P7Z7</accession>
<dbReference type="KEGG" id="sla:SERLADRAFT_417769"/>
<dbReference type="SUPFAM" id="SSF89009">
    <property type="entry name" value="GAT-like domain"/>
    <property type="match status" value="1"/>
</dbReference>
<evidence type="ECO:0000256" key="12">
    <source>
        <dbReference type="SAM" id="MobiDB-lite"/>
    </source>
</evidence>
<evidence type="ECO:0000256" key="3">
    <source>
        <dbReference type="ARBA" id="ARBA00009666"/>
    </source>
</evidence>
<feature type="compositionally biased region" description="Polar residues" evidence="12">
    <location>
        <begin position="869"/>
        <end position="882"/>
    </location>
</feature>
<feature type="region of interest" description="Disordered" evidence="12">
    <location>
        <begin position="489"/>
        <end position="554"/>
    </location>
</feature>
<dbReference type="PANTHER" id="PTHR45929">
    <property type="entry name" value="JAK PATHWAY SIGNAL TRANSDUCTION ADAPTOR MOLECULE"/>
    <property type="match status" value="1"/>
</dbReference>
<dbReference type="Proteomes" id="UP000008064">
    <property type="component" value="Unassembled WGS sequence"/>
</dbReference>
<dbReference type="GeneID" id="18813621"/>
<keyword evidence="6 11" id="KW-0728">SH3 domain</keyword>
<feature type="compositionally biased region" description="Polar residues" evidence="12">
    <location>
        <begin position="673"/>
        <end position="705"/>
    </location>
</feature>
<evidence type="ECO:0000256" key="10">
    <source>
        <dbReference type="ARBA" id="ARBA00023136"/>
    </source>
</evidence>
<dbReference type="InterPro" id="IPR004152">
    <property type="entry name" value="GAT_dom"/>
</dbReference>
<dbReference type="SMART" id="SM00326">
    <property type="entry name" value="SH3"/>
    <property type="match status" value="1"/>
</dbReference>
<proteinExistence type="inferred from homology"/>
<dbReference type="Gene3D" id="1.25.40.90">
    <property type="match status" value="1"/>
</dbReference>
<sequence length="908" mass="98902">MFKGGQANPYDEIVGKTTDENLTSENWELILNLCDKVQDEGEQGARNVIAAVLKRMTHRSPNVQLYALSLAESLSKNCGVELHRELASRAYTQALEKLITDRTTHEKVRRRALSLIALWTAEFEKDPSLGIMEECYNNLKAKNYKFEVPQEPPPPTVDDEVRRREEEELQRVLEMSVRDKGGRNQWAENSSSSGAGGSGSGSSSRNAAVSSAVPASGTRQQAASQATYHSGYVPARTPSPKVQTPVATQSVASLASASTTSISSQSASSIPIITRVRAMHTFEPTEPGELAFEKGDVIKVVDRGYKDWWRGQLKGRTGIFPVNYVEHLPEPTAVELAKEAEQEAAVFAQTANIDRLLTLLRSLDPAKDNLADNEEIQELYRSSMSLRPKIVKLIDKYSQKRADLVSMNETFVKARSIFDRMMEESLARHSGMYDPQANYRNPPPSQYQPRPDSRARQDYAPTPQGFAWNPAAYDQNRYGAYPGPVSQYPEGMYQGNPQVPAQSYGDHNGYTPPQPGFGQPYGIPPTNVPYGVPPSPYPRQQPIDQSDATATPHAQPVELQAPPQQLQYSQNLQPQVQAQAQVQTQPQQQAQSPAQQSGPPYVYDPNGTYADPNVQAWAAYYAQGGNDKAGAVYFISVPGVTDDPAHVGPEPQHHGEAVQAEQSTYPSQDPVAQLTSVSTYQDPASAPIPSNQGPTFQTSDGYANQPSPPAAGQTDYGAQNLGRSPSYLYHRDNLPANSNVQANQYVGAGSSSPHSPKVGSGPWVQAQQINEPAPQGMMRRQSVMHSVSAHAPLQYSPQGASPSHQQQQYMPPAQTGDPTPVPSQYAPQPVQQPYMSQSQYGDNGSVYAPPQDGRPPVAADPGGEAPPQGWQSQYHSLHNQFSGMRLNGERAQGPQSGQQALQGVGAPA</sequence>
<comment type="function">
    <text evidence="1">Component of the ESCRT-0 complex which is the sorting receptor for ubiquitinated cargo proteins at the multivesicular body (MVB).</text>
</comment>
<comment type="similarity">
    <text evidence="3">Belongs to the STAM family.</text>
</comment>
<keyword evidence="7" id="KW-0813">Transport</keyword>
<dbReference type="GO" id="GO:0033565">
    <property type="term" value="C:ESCRT-0 complex"/>
    <property type="evidence" value="ECO:0007669"/>
    <property type="project" value="TreeGrafter"/>
</dbReference>
<organism>
    <name type="scientific">Serpula lacrymans var. lacrymans (strain S7.9)</name>
    <name type="common">Dry rot fungus</name>
    <dbReference type="NCBI Taxonomy" id="578457"/>
    <lineage>
        <taxon>Eukaryota</taxon>
        <taxon>Fungi</taxon>
        <taxon>Dikarya</taxon>
        <taxon>Basidiomycota</taxon>
        <taxon>Agaricomycotina</taxon>
        <taxon>Agaricomycetes</taxon>
        <taxon>Agaricomycetidae</taxon>
        <taxon>Boletales</taxon>
        <taxon>Coniophorineae</taxon>
        <taxon>Serpulaceae</taxon>
        <taxon>Serpula</taxon>
    </lineage>
</organism>
<reference evidence="15" key="1">
    <citation type="submission" date="2011-04" db="EMBL/GenBank/DDBJ databases">
        <title>Evolution of plant cell wall degrading machinery underlies the functional diversity of forest fungi.</title>
        <authorList>
            <consortium name="US DOE Joint Genome Institute (JGI-PGF)"/>
            <person name="Eastwood D.C."/>
            <person name="Floudas D."/>
            <person name="Binder M."/>
            <person name="Majcherczyk A."/>
            <person name="Schneider P."/>
            <person name="Aerts A."/>
            <person name="Asiegbu F.O."/>
            <person name="Baker S.E."/>
            <person name="Barry K."/>
            <person name="Bendiksby M."/>
            <person name="Blumentritt M."/>
            <person name="Coutinho P.M."/>
            <person name="Cullen D."/>
            <person name="Cullen D."/>
            <person name="Gathman A."/>
            <person name="Goodell B."/>
            <person name="Henrissat B."/>
            <person name="Ihrmark K."/>
            <person name="Kauserud H."/>
            <person name="Kohler A."/>
            <person name="LaButti K."/>
            <person name="Lapidus A."/>
            <person name="Lavin J.L."/>
            <person name="Lee Y.-H."/>
            <person name="Lindquist E."/>
            <person name="Lilly W."/>
            <person name="Lucas S."/>
            <person name="Morin E."/>
            <person name="Murat C."/>
            <person name="Oguiza J.A."/>
            <person name="Park J."/>
            <person name="Pisabarro A.G."/>
            <person name="Riley R."/>
            <person name="Rosling A."/>
            <person name="Salamov A."/>
            <person name="Schmidt O."/>
            <person name="Schmutz J."/>
            <person name="Skrede I."/>
            <person name="Stenlid J."/>
            <person name="Wiebenga A."/>
            <person name="Xie X."/>
            <person name="Kues U."/>
            <person name="Hibbett D.S."/>
            <person name="Hoffmeister D."/>
            <person name="Hogberg N."/>
            <person name="Martin F."/>
            <person name="Grigoriev I.V."/>
            <person name="Watkinson S.C."/>
        </authorList>
    </citation>
    <scope>NUCLEOTIDE SEQUENCE</scope>
    <source>
        <strain evidence="15">S7.9</strain>
    </source>
</reference>
<evidence type="ECO:0000256" key="5">
    <source>
        <dbReference type="ARBA" id="ARBA00018978"/>
    </source>
</evidence>
<dbReference type="InterPro" id="IPR002014">
    <property type="entry name" value="VHS_dom"/>
</dbReference>
<feature type="region of interest" description="Disordered" evidence="12">
    <location>
        <begin position="432"/>
        <end position="471"/>
    </location>
</feature>
<dbReference type="InterPro" id="IPR008942">
    <property type="entry name" value="ENTH_VHS"/>
</dbReference>
<dbReference type="PRINTS" id="PR00452">
    <property type="entry name" value="SH3DOMAIN"/>
</dbReference>
<dbReference type="InterPro" id="IPR036028">
    <property type="entry name" value="SH3-like_dom_sf"/>
</dbReference>
<dbReference type="SMART" id="SM00288">
    <property type="entry name" value="VHS"/>
    <property type="match status" value="1"/>
</dbReference>
<dbReference type="PROSITE" id="PS50002">
    <property type="entry name" value="SH3"/>
    <property type="match status" value="1"/>
</dbReference>
<dbReference type="EMBL" id="GL945440">
    <property type="protein sequence ID" value="EGO20555.1"/>
    <property type="molecule type" value="Genomic_DNA"/>
</dbReference>
<dbReference type="GO" id="GO:0043130">
    <property type="term" value="F:ubiquitin binding"/>
    <property type="evidence" value="ECO:0007669"/>
    <property type="project" value="InterPro"/>
</dbReference>
<name>F8P7Z7_SERL9</name>
<feature type="compositionally biased region" description="Polar residues" evidence="12">
    <location>
        <begin position="825"/>
        <end position="842"/>
    </location>
</feature>
<evidence type="ECO:0000259" key="13">
    <source>
        <dbReference type="PROSITE" id="PS50002"/>
    </source>
</evidence>
<dbReference type="CDD" id="cd16978">
    <property type="entry name" value="VHS_HSE1"/>
    <property type="match status" value="1"/>
</dbReference>
<feature type="compositionally biased region" description="Pro residues" evidence="12">
    <location>
        <begin position="522"/>
        <end position="539"/>
    </location>
</feature>
<dbReference type="PRINTS" id="PR00499">
    <property type="entry name" value="P67PHOX"/>
</dbReference>
<feature type="region of interest" description="Disordered" evidence="12">
    <location>
        <begin position="577"/>
        <end position="607"/>
    </location>
</feature>
<evidence type="ECO:0000256" key="6">
    <source>
        <dbReference type="ARBA" id="ARBA00022443"/>
    </source>
</evidence>
<dbReference type="Pfam" id="PF14604">
    <property type="entry name" value="SH3_9"/>
    <property type="match status" value="1"/>
</dbReference>
<dbReference type="PROSITE" id="PS50179">
    <property type="entry name" value="VHS"/>
    <property type="match status" value="1"/>
</dbReference>
<keyword evidence="8" id="KW-0967">Endosome</keyword>
<evidence type="ECO:0000256" key="2">
    <source>
        <dbReference type="ARBA" id="ARBA00004125"/>
    </source>
</evidence>
<dbReference type="CDD" id="cd11805">
    <property type="entry name" value="SH3_GRB2_like_C"/>
    <property type="match status" value="1"/>
</dbReference>
<keyword evidence="10" id="KW-0472">Membrane</keyword>
<dbReference type="InterPro" id="IPR003903">
    <property type="entry name" value="UIM_dom"/>
</dbReference>
<feature type="compositionally biased region" description="Polar residues" evidence="12">
    <location>
        <begin position="795"/>
        <end position="809"/>
    </location>
</feature>
<dbReference type="SUPFAM" id="SSF48464">
    <property type="entry name" value="ENTH/VHS domain"/>
    <property type="match status" value="1"/>
</dbReference>
<dbReference type="CDD" id="cd21386">
    <property type="entry name" value="GAT_Hse1"/>
    <property type="match status" value="1"/>
</dbReference>
<dbReference type="AlphaFoldDB" id="F8P7Z7"/>
<dbReference type="SUPFAM" id="SSF50044">
    <property type="entry name" value="SH3-domain"/>
    <property type="match status" value="1"/>
</dbReference>
<evidence type="ECO:0000256" key="1">
    <source>
        <dbReference type="ARBA" id="ARBA00002654"/>
    </source>
</evidence>
<evidence type="ECO:0000256" key="7">
    <source>
        <dbReference type="ARBA" id="ARBA00022448"/>
    </source>
</evidence>
<dbReference type="PANTHER" id="PTHR45929:SF3">
    <property type="entry name" value="JAK PATHWAY SIGNAL TRANSDUCTION ADAPTOR MOLECULE"/>
    <property type="match status" value="1"/>
</dbReference>
<feature type="region of interest" description="Disordered" evidence="12">
    <location>
        <begin position="643"/>
        <end position="733"/>
    </location>
</feature>
<feature type="region of interest" description="Disordered" evidence="12">
    <location>
        <begin position="146"/>
        <end position="244"/>
    </location>
</feature>
<evidence type="ECO:0000256" key="9">
    <source>
        <dbReference type="ARBA" id="ARBA00022927"/>
    </source>
</evidence>
<dbReference type="OrthoDB" id="10255964at2759"/>
<dbReference type="GO" id="GO:0035091">
    <property type="term" value="F:phosphatidylinositol binding"/>
    <property type="evidence" value="ECO:0007669"/>
    <property type="project" value="InterPro"/>
</dbReference>
<feature type="domain" description="VHS" evidence="14">
    <location>
        <begin position="17"/>
        <end position="147"/>
    </location>
</feature>
<evidence type="ECO:0000259" key="14">
    <source>
        <dbReference type="PROSITE" id="PS50179"/>
    </source>
</evidence>
<evidence type="ECO:0000256" key="8">
    <source>
        <dbReference type="ARBA" id="ARBA00022753"/>
    </source>
</evidence>
<feature type="region of interest" description="Disordered" evidence="12">
    <location>
        <begin position="793"/>
        <end position="908"/>
    </location>
</feature>
<evidence type="ECO:0000256" key="11">
    <source>
        <dbReference type="PROSITE-ProRule" id="PRU00192"/>
    </source>
</evidence>
<dbReference type="Pfam" id="PF03127">
    <property type="entry name" value="GAT"/>
    <property type="match status" value="1"/>
</dbReference>
<feature type="compositionally biased region" description="Low complexity" evidence="12">
    <location>
        <begin position="577"/>
        <end position="600"/>
    </location>
</feature>
<feature type="compositionally biased region" description="Polar residues" evidence="12">
    <location>
        <begin position="218"/>
        <end position="228"/>
    </location>
</feature>
<dbReference type="Pfam" id="PF00790">
    <property type="entry name" value="VHS"/>
    <property type="match status" value="1"/>
</dbReference>